<reference evidence="14" key="3">
    <citation type="submission" date="2025-08" db="UniProtKB">
        <authorList>
            <consortium name="RefSeq"/>
        </authorList>
    </citation>
    <scope>IDENTIFICATION</scope>
    <source>
        <tissue evidence="14">Whole organism</tissue>
    </source>
</reference>
<keyword evidence="3" id="KW-0645">Protease</keyword>
<feature type="signal peptide" evidence="11">
    <location>
        <begin position="1"/>
        <end position="22"/>
    </location>
</feature>
<dbReference type="CDD" id="cd00190">
    <property type="entry name" value="Tryp_SPc"/>
    <property type="match status" value="1"/>
</dbReference>
<evidence type="ECO:0000313" key="13">
    <source>
        <dbReference type="Proteomes" id="UP000694904"/>
    </source>
</evidence>
<evidence type="ECO:0000256" key="11">
    <source>
        <dbReference type="SAM" id="SignalP"/>
    </source>
</evidence>
<dbReference type="PRINTS" id="PR00722">
    <property type="entry name" value="CHYMOTRYPSIN"/>
</dbReference>
<evidence type="ECO:0000256" key="8">
    <source>
        <dbReference type="ARBA" id="ARBA00023157"/>
    </source>
</evidence>
<keyword evidence="4 11" id="KW-0732">Signal</keyword>
<dbReference type="PANTHER" id="PTHR24276:SF91">
    <property type="entry name" value="AT26814P-RELATED"/>
    <property type="match status" value="1"/>
</dbReference>
<dbReference type="SMART" id="SM00020">
    <property type="entry name" value="Tryp_SPc"/>
    <property type="match status" value="1"/>
</dbReference>
<reference evidence="13" key="2">
    <citation type="journal article" date="2016" name="G3 (Bethesda)">
        <title>Genome Evolution in Three Species of Cactophilic Drosophila.</title>
        <authorList>
            <person name="Sanchez-Flores A."/>
            <person name="Penazola F."/>
            <person name="Carpinteyro-Ponce J."/>
            <person name="Nazario-Yepiz N."/>
            <person name="Abreu-Goodger C."/>
            <person name="Machado C.A."/>
            <person name="Markow T.A."/>
        </authorList>
    </citation>
    <scope>NUCLEOTIDE SEQUENCE [LARGE SCALE GENOMIC DNA]</scope>
</reference>
<dbReference type="Pfam" id="PF00089">
    <property type="entry name" value="Trypsin"/>
    <property type="match status" value="1"/>
</dbReference>
<dbReference type="PANTHER" id="PTHR24276">
    <property type="entry name" value="POLYSERASE-RELATED"/>
    <property type="match status" value="1"/>
</dbReference>
<dbReference type="SUPFAM" id="SSF50494">
    <property type="entry name" value="Trypsin-like serine proteases"/>
    <property type="match status" value="1"/>
</dbReference>
<feature type="chain" id="PRO_5046803562" description="trypsin" evidence="11">
    <location>
        <begin position="23"/>
        <end position="283"/>
    </location>
</feature>
<sequence length="283" mass="31527">MSLMLMLMIHIVLFYPLTSVNAALGNDTVKIINGFSCDIKETPYQVSLRYAARERRRWGSGHYCGGTIVSNRAIITAAHCLRGRQKEVVVVVGNTFLDDRSATTKELEILSWRIHQKYTKPFNDIALIFTVEYIEPISGAIEILPLNTREVDAGTRCLASGWGRSNHFVPAPTNDLRAQWIQIVSPRICRKLYRIPKVICAGDASTTGPSYGDSGGPLKCDNELSGIVSVGRLVGGPTAYTSIRDFYPWIRHELRNFNGAPPLRPSCIQRQIGLVITIYMVTK</sequence>
<dbReference type="InterPro" id="IPR001254">
    <property type="entry name" value="Trypsin_dom"/>
</dbReference>
<feature type="domain" description="Peptidase S1" evidence="12">
    <location>
        <begin position="31"/>
        <end position="255"/>
    </location>
</feature>
<dbReference type="InterPro" id="IPR018114">
    <property type="entry name" value="TRYPSIN_HIS"/>
</dbReference>
<dbReference type="GeneID" id="108612794"/>
<protein>
    <recommendedName>
        <fullName evidence="10">trypsin</fullName>
        <ecNumber evidence="10">3.4.21.4</ecNumber>
    </recommendedName>
</protein>
<evidence type="ECO:0000256" key="5">
    <source>
        <dbReference type="ARBA" id="ARBA00022801"/>
    </source>
</evidence>
<keyword evidence="6" id="KW-0720">Serine protease</keyword>
<comment type="catalytic activity">
    <reaction evidence="9">
        <text>Preferential cleavage: Arg-|-Xaa, Lys-|-Xaa.</text>
        <dbReference type="EC" id="3.4.21.4"/>
    </reaction>
</comment>
<name>A0ABM1P248_DROAR</name>
<dbReference type="PROSITE" id="PS00134">
    <property type="entry name" value="TRYPSIN_HIS"/>
    <property type="match status" value="1"/>
</dbReference>
<evidence type="ECO:0000256" key="10">
    <source>
        <dbReference type="ARBA" id="ARBA00038868"/>
    </source>
</evidence>
<evidence type="ECO:0000256" key="6">
    <source>
        <dbReference type="ARBA" id="ARBA00022825"/>
    </source>
</evidence>
<evidence type="ECO:0000259" key="12">
    <source>
        <dbReference type="PROSITE" id="PS50240"/>
    </source>
</evidence>
<dbReference type="InterPro" id="IPR050430">
    <property type="entry name" value="Peptidase_S1"/>
</dbReference>
<evidence type="ECO:0000256" key="1">
    <source>
        <dbReference type="ARBA" id="ARBA00004239"/>
    </source>
</evidence>
<evidence type="ECO:0000313" key="14">
    <source>
        <dbReference type="RefSeq" id="XP_017861284.1"/>
    </source>
</evidence>
<proteinExistence type="inferred from homology"/>
<comment type="subcellular location">
    <subcellularLocation>
        <location evidence="1">Secreted</location>
        <location evidence="1">Extracellular space</location>
    </subcellularLocation>
</comment>
<dbReference type="EC" id="3.4.21.4" evidence="10"/>
<dbReference type="InterPro" id="IPR043504">
    <property type="entry name" value="Peptidase_S1_PA_chymotrypsin"/>
</dbReference>
<dbReference type="RefSeq" id="XP_017861284.1">
    <property type="nucleotide sequence ID" value="XM_018005795.1"/>
</dbReference>
<evidence type="ECO:0000256" key="2">
    <source>
        <dbReference type="ARBA" id="ARBA00007664"/>
    </source>
</evidence>
<organism evidence="13 14">
    <name type="scientific">Drosophila arizonae</name>
    <name type="common">Fruit fly</name>
    <dbReference type="NCBI Taxonomy" id="7263"/>
    <lineage>
        <taxon>Eukaryota</taxon>
        <taxon>Metazoa</taxon>
        <taxon>Ecdysozoa</taxon>
        <taxon>Arthropoda</taxon>
        <taxon>Hexapoda</taxon>
        <taxon>Insecta</taxon>
        <taxon>Pterygota</taxon>
        <taxon>Neoptera</taxon>
        <taxon>Endopterygota</taxon>
        <taxon>Diptera</taxon>
        <taxon>Brachycera</taxon>
        <taxon>Muscomorpha</taxon>
        <taxon>Ephydroidea</taxon>
        <taxon>Drosophilidae</taxon>
        <taxon>Drosophila</taxon>
    </lineage>
</organism>
<keyword evidence="5" id="KW-0378">Hydrolase</keyword>
<gene>
    <name evidence="14" type="primary">LOC108612794</name>
</gene>
<evidence type="ECO:0000256" key="7">
    <source>
        <dbReference type="ARBA" id="ARBA00023145"/>
    </source>
</evidence>
<comment type="similarity">
    <text evidence="2">Belongs to the peptidase S1 family.</text>
</comment>
<keyword evidence="7" id="KW-0865">Zymogen</keyword>
<reference evidence="13" key="1">
    <citation type="journal article" date="1997" name="Nucleic Acids Res.">
        <title>tRNAscan-SE: a program for improved detection of transfer RNA genes in genomic sequence.</title>
        <authorList>
            <person name="Lowe T.M."/>
            <person name="Eddy S.R."/>
        </authorList>
    </citation>
    <scope>NUCLEOTIDE SEQUENCE [LARGE SCALE GENOMIC DNA]</scope>
</reference>
<dbReference type="InterPro" id="IPR009003">
    <property type="entry name" value="Peptidase_S1_PA"/>
</dbReference>
<evidence type="ECO:0000256" key="3">
    <source>
        <dbReference type="ARBA" id="ARBA00022670"/>
    </source>
</evidence>
<accession>A0ABM1P248</accession>
<dbReference type="PROSITE" id="PS50240">
    <property type="entry name" value="TRYPSIN_DOM"/>
    <property type="match status" value="1"/>
</dbReference>
<evidence type="ECO:0000256" key="9">
    <source>
        <dbReference type="ARBA" id="ARBA00036320"/>
    </source>
</evidence>
<keyword evidence="13" id="KW-1185">Reference proteome</keyword>
<dbReference type="InterPro" id="IPR001314">
    <property type="entry name" value="Peptidase_S1A"/>
</dbReference>
<evidence type="ECO:0000256" key="4">
    <source>
        <dbReference type="ARBA" id="ARBA00022729"/>
    </source>
</evidence>
<dbReference type="Proteomes" id="UP000694904">
    <property type="component" value="Chromosome 4"/>
</dbReference>
<keyword evidence="8" id="KW-1015">Disulfide bond</keyword>
<dbReference type="Gene3D" id="2.40.10.10">
    <property type="entry name" value="Trypsin-like serine proteases"/>
    <property type="match status" value="1"/>
</dbReference>